<dbReference type="InterPro" id="IPR015915">
    <property type="entry name" value="Kelch-typ_b-propeller"/>
</dbReference>
<dbReference type="SMART" id="SM00225">
    <property type="entry name" value="BTB"/>
    <property type="match status" value="1"/>
</dbReference>
<dbReference type="InterPro" id="IPR000210">
    <property type="entry name" value="BTB/POZ_dom"/>
</dbReference>
<feature type="domain" description="BTB" evidence="4">
    <location>
        <begin position="44"/>
        <end position="111"/>
    </location>
</feature>
<evidence type="ECO:0000313" key="6">
    <source>
        <dbReference type="RefSeq" id="XP_012946091.1"/>
    </source>
</evidence>
<protein>
    <submittedName>
        <fullName evidence="6">Kelch-like protein 10</fullName>
    </submittedName>
</protein>
<feature type="compositionally biased region" description="Polar residues" evidence="3">
    <location>
        <begin position="593"/>
        <end position="602"/>
    </location>
</feature>
<evidence type="ECO:0000313" key="5">
    <source>
        <dbReference type="Proteomes" id="UP000694888"/>
    </source>
</evidence>
<name>A0ABM1AEE3_APLCA</name>
<dbReference type="InterPro" id="IPR011705">
    <property type="entry name" value="BACK"/>
</dbReference>
<dbReference type="PANTHER" id="PTHR45632">
    <property type="entry name" value="LD33804P"/>
    <property type="match status" value="1"/>
</dbReference>
<dbReference type="Pfam" id="PF00651">
    <property type="entry name" value="BTB"/>
    <property type="match status" value="1"/>
</dbReference>
<dbReference type="GeneID" id="101858000"/>
<evidence type="ECO:0000256" key="1">
    <source>
        <dbReference type="ARBA" id="ARBA00022441"/>
    </source>
</evidence>
<evidence type="ECO:0000256" key="3">
    <source>
        <dbReference type="SAM" id="MobiDB-lite"/>
    </source>
</evidence>
<dbReference type="Pfam" id="PF07707">
    <property type="entry name" value="BACK"/>
    <property type="match status" value="1"/>
</dbReference>
<dbReference type="Gene3D" id="3.30.710.10">
    <property type="entry name" value="Potassium Channel Kv1.1, Chain A"/>
    <property type="match status" value="1"/>
</dbReference>
<dbReference type="Pfam" id="PF24681">
    <property type="entry name" value="Kelch_KLHDC2_KLHL20_DRC7"/>
    <property type="match status" value="1"/>
</dbReference>
<dbReference type="Gene3D" id="1.25.40.420">
    <property type="match status" value="1"/>
</dbReference>
<keyword evidence="1" id="KW-0880">Kelch repeat</keyword>
<dbReference type="PROSITE" id="PS50097">
    <property type="entry name" value="BTB"/>
    <property type="match status" value="1"/>
</dbReference>
<dbReference type="SUPFAM" id="SSF117281">
    <property type="entry name" value="Kelch motif"/>
    <property type="match status" value="1"/>
</dbReference>
<dbReference type="PIRSF" id="PIRSF037037">
    <property type="entry name" value="Kelch-like_protein_gigaxonin"/>
    <property type="match status" value="1"/>
</dbReference>
<keyword evidence="5" id="KW-1185">Reference proteome</keyword>
<evidence type="ECO:0000259" key="4">
    <source>
        <dbReference type="PROSITE" id="PS50097"/>
    </source>
</evidence>
<dbReference type="Gene3D" id="2.120.10.80">
    <property type="entry name" value="Kelch-type beta propeller"/>
    <property type="match status" value="1"/>
</dbReference>
<dbReference type="CDD" id="cd18450">
    <property type="entry name" value="BACK_KLHL10"/>
    <property type="match status" value="1"/>
</dbReference>
<keyword evidence="2" id="KW-0677">Repeat</keyword>
<dbReference type="Proteomes" id="UP000694888">
    <property type="component" value="Unplaced"/>
</dbReference>
<organism evidence="5 6">
    <name type="scientific">Aplysia californica</name>
    <name type="common">California sea hare</name>
    <dbReference type="NCBI Taxonomy" id="6500"/>
    <lineage>
        <taxon>Eukaryota</taxon>
        <taxon>Metazoa</taxon>
        <taxon>Spiralia</taxon>
        <taxon>Lophotrochozoa</taxon>
        <taxon>Mollusca</taxon>
        <taxon>Gastropoda</taxon>
        <taxon>Heterobranchia</taxon>
        <taxon>Euthyneura</taxon>
        <taxon>Tectipleura</taxon>
        <taxon>Aplysiida</taxon>
        <taxon>Aplysioidea</taxon>
        <taxon>Aplysiidae</taxon>
        <taxon>Aplysia</taxon>
    </lineage>
</organism>
<accession>A0ABM1AEE3</accession>
<dbReference type="SUPFAM" id="SSF54695">
    <property type="entry name" value="POZ domain"/>
    <property type="match status" value="1"/>
</dbReference>
<gene>
    <name evidence="6" type="primary">LOC101858000</name>
</gene>
<proteinExistence type="predicted"/>
<reference evidence="6" key="1">
    <citation type="submission" date="2025-08" db="UniProtKB">
        <authorList>
            <consortium name="RefSeq"/>
        </authorList>
    </citation>
    <scope>IDENTIFICATION</scope>
</reference>
<dbReference type="InterPro" id="IPR006652">
    <property type="entry name" value="Kelch_1"/>
</dbReference>
<feature type="region of interest" description="Disordered" evidence="3">
    <location>
        <begin position="593"/>
        <end position="614"/>
    </location>
</feature>
<dbReference type="InterPro" id="IPR011333">
    <property type="entry name" value="SKP1/BTB/POZ_sf"/>
</dbReference>
<dbReference type="RefSeq" id="XP_012946091.1">
    <property type="nucleotide sequence ID" value="XM_013090637.2"/>
</dbReference>
<dbReference type="PANTHER" id="PTHR45632:SF3">
    <property type="entry name" value="KELCH-LIKE PROTEIN 32"/>
    <property type="match status" value="1"/>
</dbReference>
<dbReference type="PRINTS" id="PR00501">
    <property type="entry name" value="KELCHREPEAT"/>
</dbReference>
<dbReference type="SMART" id="SM00612">
    <property type="entry name" value="Kelch"/>
    <property type="match status" value="6"/>
</dbReference>
<dbReference type="InterPro" id="IPR017096">
    <property type="entry name" value="BTB-kelch_protein"/>
</dbReference>
<sequence length="614" mass="69385">MSAVDARPDESVSDESAMSASLKSDFSSQACNVLAELREQGELCDAVIRVESALFPIHRNIMSACSSYFRALFTSQMLTTNQHEISLTQVGADVMSVLIEYAYTRTAKITAMNVEQVLPAADQFHILGVVKACCEFLTKELTPENCIGIRKFAQSYFCSGLEQKAHSYTLDNFHAVFTTSNEFLQLDIDEVVELLQSDNLNVRTEELVFDALCRWIDYSPERRRRHIARLLRTIRLGLLTTNFFVEKVKPHEYVKESEQCRPIVIETLRFLYELDMDDRREVDMSNPIARPRVPHEVMFVIGGWSGGAPTNMVETYDTRADRWVVCSVADTGPRAYHGMITVDGTIFIIGGFDGVEYFNSCRTFDPVKKLWEEAPPMNCKRCYVSVALLAGYIYAMGGFDGHVRQNSVERFTKETNQWSLIRPMHHQRSDACATTLNGKVYICGGFNGQECLNTAEYYSPDTGQWTLITNMNNRRSGVGVIAYNECIYALGGFNGVTRMNTGERFCPRTRQWTDIPEMYSPRSNFATEIIDDMLFTIGGFNGVTTIFNVECYDSQADEWYDATDMSLYRSALSACVVKGLPNVQDYIYQNRTVRNQDHSSTVDPPEHSGPASPT</sequence>
<dbReference type="SMART" id="SM00875">
    <property type="entry name" value="BACK"/>
    <property type="match status" value="1"/>
</dbReference>
<evidence type="ECO:0000256" key="2">
    <source>
        <dbReference type="ARBA" id="ARBA00022737"/>
    </source>
</evidence>
<dbReference type="Pfam" id="PF01344">
    <property type="entry name" value="Kelch_1"/>
    <property type="match status" value="2"/>
</dbReference>